<evidence type="ECO:0000313" key="2">
    <source>
        <dbReference type="Proteomes" id="UP001312865"/>
    </source>
</evidence>
<proteinExistence type="predicted"/>
<evidence type="ECO:0000313" key="1">
    <source>
        <dbReference type="EMBL" id="MEI5908225.1"/>
    </source>
</evidence>
<dbReference type="Pfam" id="PF00378">
    <property type="entry name" value="ECH_1"/>
    <property type="match status" value="1"/>
</dbReference>
<name>A0ABU8HG34_9BACI</name>
<dbReference type="CDD" id="cd06558">
    <property type="entry name" value="crotonase-like"/>
    <property type="match status" value="1"/>
</dbReference>
<accession>A0ABU8HG34</accession>
<keyword evidence="2" id="KW-1185">Reference proteome</keyword>
<dbReference type="PANTHER" id="PTHR11941">
    <property type="entry name" value="ENOYL-COA HYDRATASE-RELATED"/>
    <property type="match status" value="1"/>
</dbReference>
<dbReference type="EMBL" id="JBBAXC010000011">
    <property type="protein sequence ID" value="MEI5908225.1"/>
    <property type="molecule type" value="Genomic_DNA"/>
</dbReference>
<reference evidence="1 2" key="1">
    <citation type="journal article" date="2018" name="J. Microbiol.">
        <title>Bacillus spongiae sp. nov., isolated from sponge of Jeju Island.</title>
        <authorList>
            <person name="Lee G.E."/>
            <person name="Im W.T."/>
            <person name="Park J.S."/>
        </authorList>
    </citation>
    <scope>NUCLEOTIDE SEQUENCE [LARGE SCALE GENOMIC DNA]</scope>
    <source>
        <strain evidence="1 2">135PIL107-10</strain>
    </source>
</reference>
<organism evidence="1 2">
    <name type="scientific">Bacillus spongiae</name>
    <dbReference type="NCBI Taxonomy" id="2683610"/>
    <lineage>
        <taxon>Bacteria</taxon>
        <taxon>Bacillati</taxon>
        <taxon>Bacillota</taxon>
        <taxon>Bacilli</taxon>
        <taxon>Bacillales</taxon>
        <taxon>Bacillaceae</taxon>
        <taxon>Bacillus</taxon>
    </lineage>
</organism>
<protein>
    <submittedName>
        <fullName evidence="1">Enoyl-CoA hydratase/isomerase family protein</fullName>
    </submittedName>
</protein>
<dbReference type="InterPro" id="IPR001753">
    <property type="entry name" value="Enoyl-CoA_hydra/iso"/>
</dbReference>
<dbReference type="Proteomes" id="UP001312865">
    <property type="component" value="Unassembled WGS sequence"/>
</dbReference>
<gene>
    <name evidence="1" type="ORF">WAK64_14295</name>
</gene>
<dbReference type="InterPro" id="IPR029045">
    <property type="entry name" value="ClpP/crotonase-like_dom_sf"/>
</dbReference>
<dbReference type="RefSeq" id="WP_336587663.1">
    <property type="nucleotide sequence ID" value="NZ_JBBAXC010000011.1"/>
</dbReference>
<dbReference type="Gene3D" id="3.90.226.10">
    <property type="entry name" value="2-enoyl-CoA Hydratase, Chain A, domain 1"/>
    <property type="match status" value="1"/>
</dbReference>
<sequence length="282" mass="31321">MNTNSVNVQKEAAVATVNINHGEVNLLTNELITELQQVLAELNKDNQLRVIIFRSSNQHFFSAHLDVTVINRKEEGITGTKNFMQLIEDVRNTHAITFAIVDGAARGGGNEFVMACDIAYGTENAVFGQPEISTNIPPGGQGTVQAARRLGRTRALEYLLTSADMDARTAEQFGYITRFIPSDSIEQTLEKVVTPLTFLEQRDIEMIKEIVDLAIKDEKAAIELEKERFIERAGEEKTQYLIGKVLKHGAQTSREIHISELLADVAADVMQDMANMNQDSTN</sequence>
<dbReference type="PANTHER" id="PTHR11941:SF54">
    <property type="entry name" value="ENOYL-COA HYDRATASE, MITOCHONDRIAL"/>
    <property type="match status" value="1"/>
</dbReference>
<comment type="caution">
    <text evidence="1">The sequence shown here is derived from an EMBL/GenBank/DDBJ whole genome shotgun (WGS) entry which is preliminary data.</text>
</comment>
<dbReference type="SUPFAM" id="SSF52096">
    <property type="entry name" value="ClpP/crotonase"/>
    <property type="match status" value="1"/>
</dbReference>